<dbReference type="RefSeq" id="WP_072777723.1">
    <property type="nucleotide sequence ID" value="NZ_FQXC01000003.1"/>
</dbReference>
<dbReference type="Proteomes" id="UP000184221">
    <property type="component" value="Unassembled WGS sequence"/>
</dbReference>
<evidence type="ECO:0000313" key="16">
    <source>
        <dbReference type="EMBL" id="SHH54354.1"/>
    </source>
</evidence>
<gene>
    <name evidence="16" type="ORF">SAMN05443551_2366</name>
</gene>
<evidence type="ECO:0000256" key="5">
    <source>
        <dbReference type="ARBA" id="ARBA00019087"/>
    </source>
</evidence>
<feature type="binding site" evidence="13">
    <location>
        <position position="125"/>
    </location>
    <ligand>
        <name>Mg(2+)</name>
        <dbReference type="ChEBI" id="CHEBI:18420"/>
    </ligand>
</feature>
<evidence type="ECO:0000259" key="15">
    <source>
        <dbReference type="Pfam" id="PF17837"/>
    </source>
</evidence>
<evidence type="ECO:0000256" key="13">
    <source>
        <dbReference type="PIRSR" id="PIRSR603542-2"/>
    </source>
</evidence>
<feature type="binding site" evidence="12">
    <location>
        <position position="169"/>
    </location>
    <ligand>
        <name>CoA</name>
        <dbReference type="ChEBI" id="CHEBI:57287"/>
    </ligand>
</feature>
<comment type="cofactor">
    <cofactor evidence="13">
        <name>Mg(2+)</name>
        <dbReference type="ChEBI" id="CHEBI:18420"/>
    </cofactor>
</comment>
<dbReference type="EMBL" id="FQXC01000003">
    <property type="protein sequence ID" value="SHH54354.1"/>
    <property type="molecule type" value="Genomic_DNA"/>
</dbReference>
<dbReference type="GO" id="GO:0005886">
    <property type="term" value="C:plasma membrane"/>
    <property type="evidence" value="ECO:0007669"/>
    <property type="project" value="TreeGrafter"/>
</dbReference>
<dbReference type="PRINTS" id="PR01399">
    <property type="entry name" value="ENTSNTHTASED"/>
</dbReference>
<dbReference type="STRING" id="996342.SAMN05443551_2366"/>
<dbReference type="GO" id="GO:0008897">
    <property type="term" value="F:holo-[acyl-carrier-protein] synthase activity"/>
    <property type="evidence" value="ECO:0007669"/>
    <property type="project" value="InterPro"/>
</dbReference>
<keyword evidence="6 16" id="KW-0808">Transferase</keyword>
<dbReference type="InterPro" id="IPR041354">
    <property type="entry name" value="4PPT_N"/>
</dbReference>
<comment type="catalytic activity">
    <reaction evidence="11">
        <text>apo-[peptidyl-carrier protein] + CoA = holo-[peptidyl-carrier protein] + adenosine 3',5'-bisphosphate + H(+)</text>
        <dbReference type="Rhea" id="RHEA:46228"/>
        <dbReference type="Rhea" id="RHEA-COMP:11479"/>
        <dbReference type="Rhea" id="RHEA-COMP:11480"/>
        <dbReference type="ChEBI" id="CHEBI:15378"/>
        <dbReference type="ChEBI" id="CHEBI:29999"/>
        <dbReference type="ChEBI" id="CHEBI:57287"/>
        <dbReference type="ChEBI" id="CHEBI:58343"/>
        <dbReference type="ChEBI" id="CHEBI:64479"/>
    </reaction>
</comment>
<feature type="binding site" evidence="12">
    <location>
        <position position="125"/>
    </location>
    <ligand>
        <name>CoA</name>
        <dbReference type="ChEBI" id="CHEBI:57287"/>
    </ligand>
</feature>
<evidence type="ECO:0000256" key="9">
    <source>
        <dbReference type="ARBA" id="ARBA00031996"/>
    </source>
</evidence>
<dbReference type="Pfam" id="PF17837">
    <property type="entry name" value="4PPT_N"/>
    <property type="match status" value="1"/>
</dbReference>
<dbReference type="PANTHER" id="PTHR38096">
    <property type="entry name" value="ENTEROBACTIN SYNTHASE COMPONENT D"/>
    <property type="match status" value="1"/>
</dbReference>
<dbReference type="GO" id="GO:0009239">
    <property type="term" value="P:enterobactin biosynthetic process"/>
    <property type="evidence" value="ECO:0007669"/>
    <property type="project" value="UniProtKB-UniPathway"/>
</dbReference>
<keyword evidence="17" id="KW-1185">Reference proteome</keyword>
<keyword evidence="7" id="KW-0259">Enterobactin biosynthesis</keyword>
<keyword evidence="13" id="KW-0479">Metal-binding</keyword>
<evidence type="ECO:0000256" key="4">
    <source>
        <dbReference type="ARBA" id="ARBA00011503"/>
    </source>
</evidence>
<dbReference type="InterPro" id="IPR008278">
    <property type="entry name" value="4-PPantetheinyl_Trfase_dom"/>
</dbReference>
<dbReference type="Pfam" id="PF01648">
    <property type="entry name" value="ACPS"/>
    <property type="match status" value="1"/>
</dbReference>
<feature type="domain" description="4'-phosphopantetheinyl transferase N-terminal" evidence="15">
    <location>
        <begin position="53"/>
        <end position="114"/>
    </location>
</feature>
<comment type="catalytic activity">
    <reaction evidence="10">
        <text>apo-[aryl-carrier protein] + CoA = holo-[aryl-carrier protein] + adenosine 3',5'-bisphosphate + H(+)</text>
        <dbReference type="Rhea" id="RHEA:48404"/>
        <dbReference type="Rhea" id="RHEA-COMP:15903"/>
        <dbReference type="Rhea" id="RHEA-COMP:17557"/>
        <dbReference type="ChEBI" id="CHEBI:15378"/>
        <dbReference type="ChEBI" id="CHEBI:29999"/>
        <dbReference type="ChEBI" id="CHEBI:57287"/>
        <dbReference type="ChEBI" id="CHEBI:58343"/>
        <dbReference type="ChEBI" id="CHEBI:64479"/>
    </reaction>
</comment>
<evidence type="ECO:0000259" key="14">
    <source>
        <dbReference type="Pfam" id="PF01648"/>
    </source>
</evidence>
<dbReference type="InterPro" id="IPR003542">
    <property type="entry name" value="Enbac_synth_compD-like"/>
</dbReference>
<comment type="subunit">
    <text evidence="4">EntB, EntD, EntE, and EntF form a multienzyme complex called enterobactin synthase.</text>
</comment>
<evidence type="ECO:0000256" key="6">
    <source>
        <dbReference type="ARBA" id="ARBA00022679"/>
    </source>
</evidence>
<keyword evidence="13" id="KW-0460">Magnesium</keyword>
<feature type="binding site" evidence="12">
    <location>
        <begin position="104"/>
        <end position="105"/>
    </location>
    <ligand>
        <name>CoA</name>
        <dbReference type="ChEBI" id="CHEBI:57287"/>
    </ligand>
</feature>
<feature type="domain" description="4'-phosphopantetheinyl transferase" evidence="14">
    <location>
        <begin position="122"/>
        <end position="188"/>
    </location>
</feature>
<feature type="binding site" evidence="12">
    <location>
        <position position="60"/>
    </location>
    <ligand>
        <name>CoA</name>
        <dbReference type="ChEBI" id="CHEBI:57287"/>
    </ligand>
</feature>
<dbReference type="GO" id="GO:0000287">
    <property type="term" value="F:magnesium ion binding"/>
    <property type="evidence" value="ECO:0007669"/>
    <property type="project" value="InterPro"/>
</dbReference>
<feature type="binding site" evidence="12">
    <location>
        <position position="165"/>
    </location>
    <ligand>
        <name>CoA</name>
        <dbReference type="ChEBI" id="CHEBI:57287"/>
    </ligand>
</feature>
<evidence type="ECO:0000313" key="17">
    <source>
        <dbReference type="Proteomes" id="UP000184221"/>
    </source>
</evidence>
<dbReference type="UniPathway" id="UPA00017"/>
<reference evidence="16 17" key="1">
    <citation type="submission" date="2016-11" db="EMBL/GenBank/DDBJ databases">
        <authorList>
            <person name="Jaros S."/>
            <person name="Januszkiewicz K."/>
            <person name="Wedrychowicz H."/>
        </authorList>
    </citation>
    <scope>NUCLEOTIDE SEQUENCE [LARGE SCALE GENOMIC DNA]</scope>
    <source>
        <strain evidence="16 17">DSM 29431</strain>
    </source>
</reference>
<organism evidence="16 17">
    <name type="scientific">Marivita hallyeonensis</name>
    <dbReference type="NCBI Taxonomy" id="996342"/>
    <lineage>
        <taxon>Bacteria</taxon>
        <taxon>Pseudomonadati</taxon>
        <taxon>Pseudomonadota</taxon>
        <taxon>Alphaproteobacteria</taxon>
        <taxon>Rhodobacterales</taxon>
        <taxon>Roseobacteraceae</taxon>
        <taxon>Marivita</taxon>
    </lineage>
</organism>
<evidence type="ECO:0000256" key="11">
    <source>
        <dbReference type="ARBA" id="ARBA00049191"/>
    </source>
</evidence>
<dbReference type="PANTHER" id="PTHR38096:SF1">
    <property type="entry name" value="ENTEROBACTIN SYNTHASE COMPONENT D"/>
    <property type="match status" value="1"/>
</dbReference>
<comment type="similarity">
    <text evidence="3">Belongs to the P-Pant transferase superfamily. EntD family.</text>
</comment>
<dbReference type="OrthoDB" id="8210607at2"/>
<evidence type="ECO:0000256" key="10">
    <source>
        <dbReference type="ARBA" id="ARBA00049176"/>
    </source>
</evidence>
<evidence type="ECO:0000256" key="8">
    <source>
        <dbReference type="ARBA" id="ARBA00029894"/>
    </source>
</evidence>
<dbReference type="GO" id="GO:0009366">
    <property type="term" value="C:enterobactin synthetase complex"/>
    <property type="evidence" value="ECO:0007669"/>
    <property type="project" value="InterPro"/>
</dbReference>
<comment type="function">
    <text evidence="1">Involved in the biosynthesis of the siderophore enterobactin (enterochelin), which is a macrocyclic trimeric lactone of N-(2,3-dihydroxybenzoyl)-serine. The serine trilactone serves as a scaffolding for the three catechol functionalities that provide hexadentate coordination for the tightly ligated iron(2+) atoms. Plays an essential role in the assembly of the enterobactin by catalyzing the transfer of the 4'-phosphopantetheine (Ppant) moiety from coenzyme A to the apo-domains of both EntB (ArCP domain) and EntF (PCP domain) to yield their holo-forms which make them competent for the activation of 2,3-dihydroxybenzoate (DHB) and L-serine, respectively.</text>
</comment>
<feature type="binding site" evidence="12">
    <location>
        <position position="68"/>
    </location>
    <ligand>
        <name>CoA</name>
        <dbReference type="ChEBI" id="CHEBI:57287"/>
    </ligand>
</feature>
<comment type="pathway">
    <text evidence="2">Siderophore biosynthesis; enterobactin biosynthesis.</text>
</comment>
<evidence type="ECO:0000256" key="7">
    <source>
        <dbReference type="ARBA" id="ARBA00023191"/>
    </source>
</evidence>
<name>A0A1M5TUE6_9RHOB</name>
<evidence type="ECO:0000256" key="1">
    <source>
        <dbReference type="ARBA" id="ARBA00003937"/>
    </source>
</evidence>
<evidence type="ECO:0000256" key="12">
    <source>
        <dbReference type="PIRSR" id="PIRSR603542-1"/>
    </source>
</evidence>
<proteinExistence type="inferred from homology"/>
<dbReference type="Gene3D" id="3.90.470.20">
    <property type="entry name" value="4'-phosphopantetheinyl transferase domain"/>
    <property type="match status" value="1"/>
</dbReference>
<accession>A0A1M5TUE6</accession>
<dbReference type="InterPro" id="IPR037143">
    <property type="entry name" value="4-PPantetheinyl_Trfase_dom_sf"/>
</dbReference>
<dbReference type="SUPFAM" id="SSF56214">
    <property type="entry name" value="4'-phosphopantetheinyl transferase"/>
    <property type="match status" value="1"/>
</dbReference>
<evidence type="ECO:0000256" key="2">
    <source>
        <dbReference type="ARBA" id="ARBA00004993"/>
    </source>
</evidence>
<feature type="binding site" evidence="13">
    <location>
        <position position="127"/>
    </location>
    <ligand>
        <name>Mg(2+)</name>
        <dbReference type="ChEBI" id="CHEBI:18420"/>
    </ligand>
</feature>
<evidence type="ECO:0000256" key="3">
    <source>
        <dbReference type="ARBA" id="ARBA00008342"/>
    </source>
</evidence>
<dbReference type="AlphaFoldDB" id="A0A1M5TUE6"/>
<sequence length="233" mass="25340">MTRRTQPDPIGFLTDVQTQRIGARTCLLTAVYHPDCYDPALFEAADLPMPPRIARSIRKRQMEFLSGRLLAQTAQAQLGLTPQPIDIAESRAPVWPDGVTGSLSHARGRCAAILSTDTTHHFGIDCEAVVDGSALTAIQTQTLTEADKAFVTTASEATCLFSAKEAVFKALHPQVGRFFGFDAAELAAPIGADSLTLRLTDDLNDGFRAGHLLEVHHQTLESHVLTWLRVPAR</sequence>
<protein>
    <recommendedName>
        <fullName evidence="5">Enterobactin synthase component D</fullName>
    </recommendedName>
    <alternativeName>
        <fullName evidence="8">4'-phosphopantetheinyl transferase EntD</fullName>
    </alternativeName>
    <alternativeName>
        <fullName evidence="9">Enterochelin synthase D</fullName>
    </alternativeName>
</protein>